<dbReference type="SUPFAM" id="SSF48726">
    <property type="entry name" value="Immunoglobulin"/>
    <property type="match status" value="1"/>
</dbReference>
<dbReference type="PROSITE" id="PS50835">
    <property type="entry name" value="IG_LIKE"/>
    <property type="match status" value="1"/>
</dbReference>
<evidence type="ECO:0000313" key="2">
    <source>
        <dbReference type="EMBL" id="GBM11065.1"/>
    </source>
</evidence>
<proteinExistence type="predicted"/>
<dbReference type="OrthoDB" id="5969272at2759"/>
<accession>A0A4Y2D664</accession>
<evidence type="ECO:0000259" key="1">
    <source>
        <dbReference type="PROSITE" id="PS50835"/>
    </source>
</evidence>
<evidence type="ECO:0000313" key="3">
    <source>
        <dbReference type="Proteomes" id="UP000499080"/>
    </source>
</evidence>
<dbReference type="InterPro" id="IPR036179">
    <property type="entry name" value="Ig-like_dom_sf"/>
</dbReference>
<dbReference type="EMBL" id="BGPR01000294">
    <property type="protein sequence ID" value="GBM11065.1"/>
    <property type="molecule type" value="Genomic_DNA"/>
</dbReference>
<dbReference type="InterPro" id="IPR013783">
    <property type="entry name" value="Ig-like_fold"/>
</dbReference>
<gene>
    <name evidence="2" type="primary">Dscam2_37</name>
    <name evidence="2" type="ORF">AVEN_259756_1</name>
</gene>
<sequence length="138" mass="15673">MEFRNRVLTKVSSSRFLEGSSVLGDRSNRRFRGPNFVHEPLETVEFSNSTGAVISCSAQGYPEPTIRWERRDGTPVSTIPGIRQIRPDNSLVFFPINTDQYRQDVHAAVYRCIASNKVGTIRSRDVVIKTGMLDFVFF</sequence>
<feature type="domain" description="Ig-like" evidence="1">
    <location>
        <begin position="34"/>
        <end position="127"/>
    </location>
</feature>
<dbReference type="Gene3D" id="2.60.40.10">
    <property type="entry name" value="Immunoglobulins"/>
    <property type="match status" value="1"/>
</dbReference>
<keyword evidence="3" id="KW-1185">Reference proteome</keyword>
<dbReference type="Pfam" id="PF13927">
    <property type="entry name" value="Ig_3"/>
    <property type="match status" value="1"/>
</dbReference>
<reference evidence="2 3" key="1">
    <citation type="journal article" date="2019" name="Sci. Rep.">
        <title>Orb-weaving spider Araneus ventricosus genome elucidates the spidroin gene catalogue.</title>
        <authorList>
            <person name="Kono N."/>
            <person name="Nakamura H."/>
            <person name="Ohtoshi R."/>
            <person name="Moran D.A.P."/>
            <person name="Shinohara A."/>
            <person name="Yoshida Y."/>
            <person name="Fujiwara M."/>
            <person name="Mori M."/>
            <person name="Tomita M."/>
            <person name="Arakawa K."/>
        </authorList>
    </citation>
    <scope>NUCLEOTIDE SEQUENCE [LARGE SCALE GENOMIC DNA]</scope>
</reference>
<dbReference type="Proteomes" id="UP000499080">
    <property type="component" value="Unassembled WGS sequence"/>
</dbReference>
<dbReference type="AlphaFoldDB" id="A0A4Y2D664"/>
<protein>
    <submittedName>
        <fullName evidence="2">Down syndrome cell adhesion molecule-like protein Dscam2</fullName>
    </submittedName>
</protein>
<comment type="caution">
    <text evidence="2">The sequence shown here is derived from an EMBL/GenBank/DDBJ whole genome shotgun (WGS) entry which is preliminary data.</text>
</comment>
<dbReference type="InterPro" id="IPR007110">
    <property type="entry name" value="Ig-like_dom"/>
</dbReference>
<name>A0A4Y2D664_ARAVE</name>
<organism evidence="2 3">
    <name type="scientific">Araneus ventricosus</name>
    <name type="common">Orbweaver spider</name>
    <name type="synonym">Epeira ventricosa</name>
    <dbReference type="NCBI Taxonomy" id="182803"/>
    <lineage>
        <taxon>Eukaryota</taxon>
        <taxon>Metazoa</taxon>
        <taxon>Ecdysozoa</taxon>
        <taxon>Arthropoda</taxon>
        <taxon>Chelicerata</taxon>
        <taxon>Arachnida</taxon>
        <taxon>Araneae</taxon>
        <taxon>Araneomorphae</taxon>
        <taxon>Entelegynae</taxon>
        <taxon>Araneoidea</taxon>
        <taxon>Araneidae</taxon>
        <taxon>Araneus</taxon>
    </lineage>
</organism>